<dbReference type="SUPFAM" id="SSF48008">
    <property type="entry name" value="GntR ligand-binding domain-like"/>
    <property type="match status" value="1"/>
</dbReference>
<feature type="domain" description="HTH gntR-type" evidence="4">
    <location>
        <begin position="14"/>
        <end position="81"/>
    </location>
</feature>
<dbReference type="RefSeq" id="WP_121372000.1">
    <property type="nucleotide sequence ID" value="NZ_RBKS01000001.1"/>
</dbReference>
<keyword evidence="6" id="KW-1185">Reference proteome</keyword>
<dbReference type="Pfam" id="PF00392">
    <property type="entry name" value="GntR"/>
    <property type="match status" value="1"/>
</dbReference>
<dbReference type="AlphaFoldDB" id="A0A495ILA3"/>
<evidence type="ECO:0000256" key="1">
    <source>
        <dbReference type="ARBA" id="ARBA00023015"/>
    </source>
</evidence>
<keyword evidence="1" id="KW-0805">Transcription regulation</keyword>
<evidence type="ECO:0000259" key="4">
    <source>
        <dbReference type="PROSITE" id="PS50949"/>
    </source>
</evidence>
<dbReference type="PANTHER" id="PTHR43537:SF49">
    <property type="entry name" value="TRANSCRIPTIONAL REGULATORY PROTEIN"/>
    <property type="match status" value="1"/>
</dbReference>
<dbReference type="InterPro" id="IPR008920">
    <property type="entry name" value="TF_FadR/GntR_C"/>
</dbReference>
<dbReference type="Pfam" id="PF07729">
    <property type="entry name" value="FCD"/>
    <property type="match status" value="1"/>
</dbReference>
<protein>
    <submittedName>
        <fullName evidence="5">DNA-binding GntR family transcriptional regulator</fullName>
    </submittedName>
</protein>
<dbReference type="InterPro" id="IPR011711">
    <property type="entry name" value="GntR_C"/>
</dbReference>
<evidence type="ECO:0000256" key="2">
    <source>
        <dbReference type="ARBA" id="ARBA00023125"/>
    </source>
</evidence>
<evidence type="ECO:0000313" key="6">
    <source>
        <dbReference type="Proteomes" id="UP000280008"/>
    </source>
</evidence>
<name>A0A495ILA3_9MICO</name>
<dbReference type="GO" id="GO:0003677">
    <property type="term" value="F:DNA binding"/>
    <property type="evidence" value="ECO:0007669"/>
    <property type="project" value="UniProtKB-KW"/>
</dbReference>
<evidence type="ECO:0000256" key="3">
    <source>
        <dbReference type="ARBA" id="ARBA00023163"/>
    </source>
</evidence>
<dbReference type="Gene3D" id="1.20.120.530">
    <property type="entry name" value="GntR ligand-binding domain-like"/>
    <property type="match status" value="1"/>
</dbReference>
<reference evidence="5 6" key="1">
    <citation type="submission" date="2018-10" db="EMBL/GenBank/DDBJ databases">
        <title>Sequencing the genomes of 1000 actinobacteria strains.</title>
        <authorList>
            <person name="Klenk H.-P."/>
        </authorList>
    </citation>
    <scope>NUCLEOTIDE SEQUENCE [LARGE SCALE GENOMIC DNA]</scope>
    <source>
        <strain evidence="5 6">DSM 17894</strain>
    </source>
</reference>
<dbReference type="EMBL" id="RBKS01000001">
    <property type="protein sequence ID" value="RKR76500.1"/>
    <property type="molecule type" value="Genomic_DNA"/>
</dbReference>
<evidence type="ECO:0000313" key="5">
    <source>
        <dbReference type="EMBL" id="RKR76500.1"/>
    </source>
</evidence>
<sequence length="219" mass="23672">MPVPVTSDAKETRLLLRDRVRGQIQEAILDGTLLAGERLNDDELVAWLGVSRTPIREALVDLEHMGLVVIEPNRFTAVADPDPAMVVPILQTLGVLYGGVLRLAVPLLTKAEAKRLAAQVDSCVEALDEGDFLSVNVHTVALFDAFVGLCGNAPLIKATRDIEFGLAYRLRVPNIVDLLPWGEMRQQYLELKAATLAGDGIAAELAGEALHQLPVTPRG</sequence>
<dbReference type="OrthoDB" id="8680240at2"/>
<dbReference type="Proteomes" id="UP000280008">
    <property type="component" value="Unassembled WGS sequence"/>
</dbReference>
<dbReference type="SMART" id="SM00345">
    <property type="entry name" value="HTH_GNTR"/>
    <property type="match status" value="1"/>
</dbReference>
<keyword evidence="2 5" id="KW-0238">DNA-binding</keyword>
<dbReference type="InterPro" id="IPR036390">
    <property type="entry name" value="WH_DNA-bd_sf"/>
</dbReference>
<dbReference type="GO" id="GO:0003700">
    <property type="term" value="F:DNA-binding transcription factor activity"/>
    <property type="evidence" value="ECO:0007669"/>
    <property type="project" value="InterPro"/>
</dbReference>
<proteinExistence type="predicted"/>
<dbReference type="InterPro" id="IPR036388">
    <property type="entry name" value="WH-like_DNA-bd_sf"/>
</dbReference>
<dbReference type="InterPro" id="IPR000524">
    <property type="entry name" value="Tscrpt_reg_HTH_GntR"/>
</dbReference>
<comment type="caution">
    <text evidence="5">The sequence shown here is derived from an EMBL/GenBank/DDBJ whole genome shotgun (WGS) entry which is preliminary data.</text>
</comment>
<dbReference type="SUPFAM" id="SSF46785">
    <property type="entry name" value="Winged helix' DNA-binding domain"/>
    <property type="match status" value="1"/>
</dbReference>
<accession>A0A495ILA3</accession>
<gene>
    <name evidence="5" type="ORF">C8E83_3677</name>
</gene>
<dbReference type="PANTHER" id="PTHR43537">
    <property type="entry name" value="TRANSCRIPTIONAL REGULATOR, GNTR FAMILY"/>
    <property type="match status" value="1"/>
</dbReference>
<organism evidence="5 6">
    <name type="scientific">Frondihabitans australicus</name>
    <dbReference type="NCBI Taxonomy" id="386892"/>
    <lineage>
        <taxon>Bacteria</taxon>
        <taxon>Bacillati</taxon>
        <taxon>Actinomycetota</taxon>
        <taxon>Actinomycetes</taxon>
        <taxon>Micrococcales</taxon>
        <taxon>Microbacteriaceae</taxon>
        <taxon>Frondihabitans</taxon>
    </lineage>
</organism>
<dbReference type="CDD" id="cd07377">
    <property type="entry name" value="WHTH_GntR"/>
    <property type="match status" value="1"/>
</dbReference>
<dbReference type="Gene3D" id="1.10.10.10">
    <property type="entry name" value="Winged helix-like DNA-binding domain superfamily/Winged helix DNA-binding domain"/>
    <property type="match status" value="1"/>
</dbReference>
<keyword evidence="3" id="KW-0804">Transcription</keyword>
<dbReference type="PROSITE" id="PS50949">
    <property type="entry name" value="HTH_GNTR"/>
    <property type="match status" value="1"/>
</dbReference>